<dbReference type="AlphaFoldDB" id="A0A445MAM9"/>
<dbReference type="EMBL" id="KV875510">
    <property type="protein sequence ID" value="RZR71264.1"/>
    <property type="molecule type" value="Genomic_DNA"/>
</dbReference>
<sequence>MREVNRSTLCKRGSIAGLPFEGCPHPSVSYRFKEVESSTSSKRVGRRRGYRGPVDAGRAGDRRAFPFRNSGPRDGPSDRDACRKAWATGTGAFTAAPPAGTGLHARDSHVYGGLLLITLPLYFIFKFFIEGGRGGVAVDARSTGVTGAGWSATRRGCRSRRCHRLYSVAGLPGVPLRTTTSSGCGNNTAVCEPTQFDEL</sequence>
<feature type="region of interest" description="Disordered" evidence="1">
    <location>
        <begin position="34"/>
        <end position="80"/>
    </location>
</feature>
<accession>A0A445MAM9</accession>
<proteinExistence type="predicted"/>
<evidence type="ECO:0000313" key="2">
    <source>
        <dbReference type="EMBL" id="RZR71264.1"/>
    </source>
</evidence>
<dbReference type="Proteomes" id="UP000290560">
    <property type="component" value="Unassembled WGS sequence"/>
</dbReference>
<protein>
    <submittedName>
        <fullName evidence="2">Uncharacterized protein</fullName>
    </submittedName>
</protein>
<gene>
    <name evidence="2" type="ORF">BHM03_00004265</name>
</gene>
<reference evidence="2" key="1">
    <citation type="journal article" date="2018" name="Data Brief">
        <title>Genome sequence data from 17 accessions of Ensete ventricosum, a staple food crop for millions in Ethiopia.</title>
        <authorList>
            <person name="Yemataw Z."/>
            <person name="Muzemil S."/>
            <person name="Ambachew D."/>
            <person name="Tripathi L."/>
            <person name="Tesfaye K."/>
            <person name="Chala A."/>
            <person name="Farbos A."/>
            <person name="O'Neill P."/>
            <person name="Moore K."/>
            <person name="Grant M."/>
            <person name="Studholme D.J."/>
        </authorList>
    </citation>
    <scope>NUCLEOTIDE SEQUENCE [LARGE SCALE GENOMIC DNA]</scope>
    <source>
        <tissue evidence="2">Leaf</tissue>
    </source>
</reference>
<name>A0A445MAM9_ENSVE</name>
<evidence type="ECO:0000256" key="1">
    <source>
        <dbReference type="SAM" id="MobiDB-lite"/>
    </source>
</evidence>
<organism evidence="2">
    <name type="scientific">Ensete ventricosum</name>
    <name type="common">Abyssinian banana</name>
    <name type="synonym">Musa ensete</name>
    <dbReference type="NCBI Taxonomy" id="4639"/>
    <lineage>
        <taxon>Eukaryota</taxon>
        <taxon>Viridiplantae</taxon>
        <taxon>Streptophyta</taxon>
        <taxon>Embryophyta</taxon>
        <taxon>Tracheophyta</taxon>
        <taxon>Spermatophyta</taxon>
        <taxon>Magnoliopsida</taxon>
        <taxon>Liliopsida</taxon>
        <taxon>Zingiberales</taxon>
        <taxon>Musaceae</taxon>
        <taxon>Ensete</taxon>
    </lineage>
</organism>